<name>A0A6N8IR24_9BURK</name>
<evidence type="ECO:0000256" key="1">
    <source>
        <dbReference type="SAM" id="MobiDB-lite"/>
    </source>
</evidence>
<dbReference type="InterPro" id="IPR014262">
    <property type="entry name" value="HAF_rpt"/>
</dbReference>
<dbReference type="Proteomes" id="UP000469385">
    <property type="component" value="Unassembled WGS sequence"/>
</dbReference>
<dbReference type="EMBL" id="WSEL01000003">
    <property type="protein sequence ID" value="MVQ29341.1"/>
    <property type="molecule type" value="Genomic_DNA"/>
</dbReference>
<sequence length="456" mass="44405">MVAAQSCRAARRRPSRWPMLVLPLALLVADCGGGGGGDGTVATTAGGDAGAAAGGPPVSSPATPTTTTTPSSPSSPTTPTTPATPPAGSGATPPAGPAVQQATWTVVFSDATGQAGPRSLNRNGQLAFTGLTALGPRARYFDGTTVHELDGGAASAVSVNEAGQVVGHFEAGDFTRAFRWQAGTQQPPLVLDTSPDVSSDAVSINTAGVAAGTESSRRNLPGSAIRWAGGGLAQALAPLEPSPPGSSQGRFINTAGAVAGVALGIAGNHAAFWGPGSAVVLDVGTLGGTESQPAALNDAGQVAGQATTADGRERAFLWSEASGILDLGTLGGPTSSANAMNAAGSVVGTADAADGSTAAFLWRDGAMRALGTLGGRTSAASAINASGLVGGNAATATGVPHAFVWTEATGMVDLNDRLTGTSPGVLQSVLAVSDDGSVLAMADGGTLVLLRPTASP</sequence>
<feature type="region of interest" description="Disordered" evidence="1">
    <location>
        <begin position="42"/>
        <end position="99"/>
    </location>
</feature>
<evidence type="ECO:0000313" key="2">
    <source>
        <dbReference type="EMBL" id="MVQ29341.1"/>
    </source>
</evidence>
<gene>
    <name evidence="2" type="ORF">GON04_07780</name>
</gene>
<dbReference type="AlphaFoldDB" id="A0A6N8IR24"/>
<reference evidence="2 3" key="1">
    <citation type="submission" date="2019-12" db="EMBL/GenBank/DDBJ databases">
        <authorList>
            <person name="Huq M.A."/>
        </authorList>
    </citation>
    <scope>NUCLEOTIDE SEQUENCE [LARGE SCALE GENOMIC DNA]</scope>
    <source>
        <strain evidence="2 3">MAH-25</strain>
    </source>
</reference>
<proteinExistence type="predicted"/>
<keyword evidence="3" id="KW-1185">Reference proteome</keyword>
<evidence type="ECO:0008006" key="4">
    <source>
        <dbReference type="Google" id="ProtNLM"/>
    </source>
</evidence>
<comment type="caution">
    <text evidence="2">The sequence shown here is derived from an EMBL/GenBank/DDBJ whole genome shotgun (WGS) entry which is preliminary data.</text>
</comment>
<organism evidence="2 3">
    <name type="scientific">Ramlibacter pinisoli</name>
    <dbReference type="NCBI Taxonomy" id="2682844"/>
    <lineage>
        <taxon>Bacteria</taxon>
        <taxon>Pseudomonadati</taxon>
        <taxon>Pseudomonadota</taxon>
        <taxon>Betaproteobacteria</taxon>
        <taxon>Burkholderiales</taxon>
        <taxon>Comamonadaceae</taxon>
        <taxon>Ramlibacter</taxon>
    </lineage>
</organism>
<feature type="compositionally biased region" description="Low complexity" evidence="1">
    <location>
        <begin position="54"/>
        <end position="93"/>
    </location>
</feature>
<protein>
    <recommendedName>
        <fullName evidence="4">HAF repeat-containing protein</fullName>
    </recommendedName>
</protein>
<accession>A0A6N8IR24</accession>
<dbReference type="NCBIfam" id="TIGR02913">
    <property type="entry name" value="HAF_rpt"/>
    <property type="match status" value="3"/>
</dbReference>
<evidence type="ECO:0000313" key="3">
    <source>
        <dbReference type="Proteomes" id="UP000469385"/>
    </source>
</evidence>